<dbReference type="EMBL" id="JAFJYC010000001">
    <property type="protein sequence ID" value="MBT9431068.1"/>
    <property type="molecule type" value="Genomic_DNA"/>
</dbReference>
<proteinExistence type="predicted"/>
<organism evidence="1 2">
    <name type="scientific">Candidatus Sodalis endolongispinus</name>
    <dbReference type="NCBI Taxonomy" id="2812662"/>
    <lineage>
        <taxon>Bacteria</taxon>
        <taxon>Pseudomonadati</taxon>
        <taxon>Pseudomonadota</taxon>
        <taxon>Gammaproteobacteria</taxon>
        <taxon>Enterobacterales</taxon>
        <taxon>Bruguierivoracaceae</taxon>
        <taxon>Sodalis</taxon>
    </lineage>
</organism>
<evidence type="ECO:0000313" key="1">
    <source>
        <dbReference type="EMBL" id="MBT9431068.1"/>
    </source>
</evidence>
<evidence type="ECO:0000313" key="2">
    <source>
        <dbReference type="Proteomes" id="UP000811282"/>
    </source>
</evidence>
<dbReference type="Proteomes" id="UP000811282">
    <property type="component" value="Unassembled WGS sequence"/>
</dbReference>
<dbReference type="RefSeq" id="WP_215668244.1">
    <property type="nucleotide sequence ID" value="NZ_JAFJYC010000001.1"/>
</dbReference>
<gene>
    <name evidence="1" type="ORF">JZM24_00755</name>
</gene>
<reference evidence="1 2" key="1">
    <citation type="journal article" date="2021" name="Genome Biol. Evol.">
        <title>The evolution of interdependence in a four-way mealybug symbiosis.</title>
        <authorList>
            <person name="Garber A.I."/>
            <person name="Kupper M."/>
            <person name="Laetsch D.R."/>
            <person name="Weldon S.R."/>
            <person name="Ladinsky M.S."/>
            <person name="Bjorkman P.J."/>
            <person name="McCutcheon J.P."/>
        </authorList>
    </citation>
    <scope>NUCLEOTIDE SEQUENCE [LARGE SCALE GENOMIC DNA]</scope>
    <source>
        <strain evidence="1">SOD</strain>
    </source>
</reference>
<comment type="caution">
    <text evidence="1">The sequence shown here is derived from an EMBL/GenBank/DDBJ whole genome shotgun (WGS) entry which is preliminary data.</text>
</comment>
<sequence length="132" mass="15049">MRHYAVIDNGVVINVVVAADDMDFTGWPHERVDVTDNPERVTLGYRYADGVFSAPPKRKAEFVAEASMKKGLVIANARYEVTELRTDLFLGDISDVDRKRLIAWRDHLRRLERIDVQAAPDIDWPTPPDEEA</sequence>
<keyword evidence="2" id="KW-1185">Reference proteome</keyword>
<name>A0ABS5Y7V6_9GAMM</name>
<accession>A0ABS5Y7V6</accession>
<protein>
    <submittedName>
        <fullName evidence="1">Tail fiber assembly protein</fullName>
    </submittedName>
</protein>
<dbReference type="InterPro" id="IPR003458">
    <property type="entry name" value="Phage_T4_Gp38_tail_assem"/>
</dbReference>
<dbReference type="Pfam" id="PF02413">
    <property type="entry name" value="Caudo_TAP"/>
    <property type="match status" value="1"/>
</dbReference>